<dbReference type="EMBL" id="MJEH01000064">
    <property type="protein sequence ID" value="OEH91161.1"/>
    <property type="molecule type" value="Genomic_DNA"/>
</dbReference>
<proteinExistence type="inferred from homology"/>
<evidence type="ECO:0000259" key="9">
    <source>
        <dbReference type="PROSITE" id="PS50850"/>
    </source>
</evidence>
<dbReference type="Proteomes" id="UP000095209">
    <property type="component" value="Unassembled WGS sequence"/>
</dbReference>
<comment type="similarity">
    <text evidence="2">Belongs to the major facilitator superfamily.</text>
</comment>
<feature type="transmembrane region" description="Helical" evidence="8">
    <location>
        <begin position="67"/>
        <end position="84"/>
    </location>
</feature>
<organism evidence="10 11">
    <name type="scientific">Bacillus solimangrovi</name>
    <dbReference type="NCBI Taxonomy" id="1305675"/>
    <lineage>
        <taxon>Bacteria</taxon>
        <taxon>Bacillati</taxon>
        <taxon>Bacillota</taxon>
        <taxon>Bacilli</taxon>
        <taxon>Bacillales</taxon>
        <taxon>Bacillaceae</taxon>
        <taxon>Bacillus</taxon>
    </lineage>
</organism>
<dbReference type="AlphaFoldDB" id="A0A1E5LAT2"/>
<dbReference type="InterPro" id="IPR036259">
    <property type="entry name" value="MFS_trans_sf"/>
</dbReference>
<keyword evidence="11" id="KW-1185">Reference proteome</keyword>
<feature type="transmembrane region" description="Helical" evidence="8">
    <location>
        <begin position="90"/>
        <end position="113"/>
    </location>
</feature>
<feature type="transmembrane region" description="Helical" evidence="8">
    <location>
        <begin position="202"/>
        <end position="221"/>
    </location>
</feature>
<feature type="transmembrane region" description="Helical" evidence="8">
    <location>
        <begin position="156"/>
        <end position="175"/>
    </location>
</feature>
<evidence type="ECO:0000256" key="2">
    <source>
        <dbReference type="ARBA" id="ARBA00008335"/>
    </source>
</evidence>
<dbReference type="CDD" id="cd17324">
    <property type="entry name" value="MFS_NepI_like"/>
    <property type="match status" value="1"/>
</dbReference>
<keyword evidence="3" id="KW-0813">Transport</keyword>
<evidence type="ECO:0000256" key="8">
    <source>
        <dbReference type="SAM" id="Phobius"/>
    </source>
</evidence>
<feature type="transmembrane region" description="Helical" evidence="8">
    <location>
        <begin position="33"/>
        <end position="55"/>
    </location>
</feature>
<dbReference type="GO" id="GO:0005886">
    <property type="term" value="C:plasma membrane"/>
    <property type="evidence" value="ECO:0007669"/>
    <property type="project" value="UniProtKB-SubCell"/>
</dbReference>
<feature type="transmembrane region" description="Helical" evidence="8">
    <location>
        <begin position="5"/>
        <end position="27"/>
    </location>
</feature>
<dbReference type="RefSeq" id="WP_069718928.1">
    <property type="nucleotide sequence ID" value="NZ_MJEH01000064.1"/>
</dbReference>
<comment type="caution">
    <text evidence="10">The sequence shown here is derived from an EMBL/GenBank/DDBJ whole genome shotgun (WGS) entry which is preliminary data.</text>
</comment>
<feature type="transmembrane region" description="Helical" evidence="8">
    <location>
        <begin position="353"/>
        <end position="374"/>
    </location>
</feature>
<keyword evidence="5 8" id="KW-0812">Transmembrane</keyword>
<evidence type="ECO:0000256" key="7">
    <source>
        <dbReference type="ARBA" id="ARBA00023136"/>
    </source>
</evidence>
<feature type="transmembrane region" description="Helical" evidence="8">
    <location>
        <begin position="241"/>
        <end position="260"/>
    </location>
</feature>
<dbReference type="Pfam" id="PF07690">
    <property type="entry name" value="MFS_1"/>
    <property type="match status" value="1"/>
</dbReference>
<sequence>MTAILFWCGLVVVSSLYITIPLVSIFTETFEVVAAQAAWTSSAFSFFYALGFLVFGPLSDRYGRKQIILFGLITLTIVSPILGFSNSLPALIMLRGLQGIAAATFAPSALSYVVEMFPVENRVRAIAFVSTGFLMAGIVGQVFSSLISEIVDWNSVFYYLGAVYFITTILVVLFIPKGDIQNKNCSLLVTFKQMGAVLTKKSLLFCYIITVTLLLSFVGMYTTFGNYLSLEFHLSNQQILYIRSVGIIGMLLSPFAGRFVDKFGIYNVLRGGLTLAVLGLASLGISSSLSFLIIMSVIFVAGISITVPTLISLVGQLGGEARGIAVTLYTFILFIGATLGPLVAVPLLKRGSYFMTFEILAMLLSIGLVVSFAIRPEKNLEQENT</sequence>
<feature type="transmembrane region" description="Helical" evidence="8">
    <location>
        <begin position="125"/>
        <end position="144"/>
    </location>
</feature>
<evidence type="ECO:0000256" key="4">
    <source>
        <dbReference type="ARBA" id="ARBA00022475"/>
    </source>
</evidence>
<evidence type="ECO:0000256" key="5">
    <source>
        <dbReference type="ARBA" id="ARBA00022692"/>
    </source>
</evidence>
<keyword evidence="6 8" id="KW-1133">Transmembrane helix</keyword>
<keyword evidence="7 8" id="KW-0472">Membrane</keyword>
<dbReference type="Gene3D" id="1.20.1250.20">
    <property type="entry name" value="MFS general substrate transporter like domains"/>
    <property type="match status" value="2"/>
</dbReference>
<dbReference type="GO" id="GO:0022857">
    <property type="term" value="F:transmembrane transporter activity"/>
    <property type="evidence" value="ECO:0007669"/>
    <property type="project" value="InterPro"/>
</dbReference>
<dbReference type="STRING" id="1305675.BFG57_07170"/>
<dbReference type="OrthoDB" id="9781156at2"/>
<accession>A0A1E5LAT2</accession>
<evidence type="ECO:0000256" key="3">
    <source>
        <dbReference type="ARBA" id="ARBA00022448"/>
    </source>
</evidence>
<evidence type="ECO:0000256" key="6">
    <source>
        <dbReference type="ARBA" id="ARBA00022989"/>
    </source>
</evidence>
<gene>
    <name evidence="10" type="ORF">BFG57_07170</name>
</gene>
<dbReference type="InterPro" id="IPR011701">
    <property type="entry name" value="MFS"/>
</dbReference>
<evidence type="ECO:0000313" key="11">
    <source>
        <dbReference type="Proteomes" id="UP000095209"/>
    </source>
</evidence>
<feature type="domain" description="Major facilitator superfamily (MFS) profile" evidence="9">
    <location>
        <begin position="1"/>
        <end position="379"/>
    </location>
</feature>
<dbReference type="PROSITE" id="PS50850">
    <property type="entry name" value="MFS"/>
    <property type="match status" value="1"/>
</dbReference>
<feature type="transmembrane region" description="Helical" evidence="8">
    <location>
        <begin position="326"/>
        <end position="347"/>
    </location>
</feature>
<dbReference type="PANTHER" id="PTHR43271">
    <property type="entry name" value="BLL2771 PROTEIN"/>
    <property type="match status" value="1"/>
</dbReference>
<evidence type="ECO:0000256" key="1">
    <source>
        <dbReference type="ARBA" id="ARBA00004651"/>
    </source>
</evidence>
<evidence type="ECO:0000313" key="10">
    <source>
        <dbReference type="EMBL" id="OEH91161.1"/>
    </source>
</evidence>
<name>A0A1E5LAT2_9BACI</name>
<protein>
    <submittedName>
        <fullName evidence="10">MFS transporter</fullName>
    </submittedName>
</protein>
<reference evidence="10 11" key="1">
    <citation type="submission" date="2016-08" db="EMBL/GenBank/DDBJ databases">
        <title>Genome of Bacillus solimangrovi GH2-4.</title>
        <authorList>
            <person name="Lim S."/>
            <person name="Kim B.-C."/>
        </authorList>
    </citation>
    <scope>NUCLEOTIDE SEQUENCE [LARGE SCALE GENOMIC DNA]</scope>
    <source>
        <strain evidence="10 11">GH2-4</strain>
    </source>
</reference>
<dbReference type="InterPro" id="IPR020846">
    <property type="entry name" value="MFS_dom"/>
</dbReference>
<dbReference type="SUPFAM" id="SSF103473">
    <property type="entry name" value="MFS general substrate transporter"/>
    <property type="match status" value="1"/>
</dbReference>
<keyword evidence="4" id="KW-1003">Cell membrane</keyword>
<feature type="transmembrane region" description="Helical" evidence="8">
    <location>
        <begin position="267"/>
        <end position="285"/>
    </location>
</feature>
<feature type="transmembrane region" description="Helical" evidence="8">
    <location>
        <begin position="291"/>
        <end position="314"/>
    </location>
</feature>
<comment type="subcellular location">
    <subcellularLocation>
        <location evidence="1">Cell membrane</location>
        <topology evidence="1">Multi-pass membrane protein</topology>
    </subcellularLocation>
</comment>
<dbReference type="PANTHER" id="PTHR43271:SF2">
    <property type="entry name" value="BLL2771 PROTEIN"/>
    <property type="match status" value="1"/>
</dbReference>